<keyword evidence="4 6" id="KW-1133">Transmembrane helix</keyword>
<evidence type="ECO:0000313" key="8">
    <source>
        <dbReference type="Proteomes" id="UP001223520"/>
    </source>
</evidence>
<evidence type="ECO:0000256" key="4">
    <source>
        <dbReference type="ARBA" id="ARBA00022989"/>
    </source>
</evidence>
<dbReference type="KEGG" id="hbq:QI031_26150"/>
<keyword evidence="8" id="KW-1185">Reference proteome</keyword>
<dbReference type="NCBIfam" id="TIGR02532">
    <property type="entry name" value="IV_pilin_GFxxxE"/>
    <property type="match status" value="1"/>
</dbReference>
<keyword evidence="2" id="KW-0488">Methylation</keyword>
<dbReference type="PROSITE" id="PS00409">
    <property type="entry name" value="PROKAR_NTER_METHYL"/>
    <property type="match status" value="1"/>
</dbReference>
<evidence type="ECO:0000256" key="5">
    <source>
        <dbReference type="ARBA" id="ARBA00023136"/>
    </source>
</evidence>
<name>A0AAJ6NR61_9CYAN</name>
<protein>
    <submittedName>
        <fullName evidence="7">Type IV pilin-like G/H family protein</fullName>
    </submittedName>
</protein>
<dbReference type="RefSeq" id="WP_281482499.1">
    <property type="nucleotide sequence ID" value="NZ_CP124543.1"/>
</dbReference>
<dbReference type="AlphaFoldDB" id="A0AAJ6NR61"/>
<keyword evidence="5 6" id="KW-0472">Membrane</keyword>
<dbReference type="PANTHER" id="PTHR30093:SF44">
    <property type="entry name" value="TYPE II SECRETION SYSTEM CORE PROTEIN G"/>
    <property type="match status" value="1"/>
</dbReference>
<dbReference type="Proteomes" id="UP001223520">
    <property type="component" value="Chromosome"/>
</dbReference>
<sequence>MLKPELQAKFLSHLSNRKNREEEGFTLIELLVVVIIIGVLAAIALPSLLGQVNKAKQSEARNYTGTANRSQQAFFLEYQRFATDLSELQVGIKTPSDNFSYDIQVNGTAPNAAQFRGQATKPALKSYYGLVGTILGSSATSEALTVAIACESKAPSQTVGAITTFSTACDTANYVSLSR</sequence>
<keyword evidence="3 6" id="KW-0812">Transmembrane</keyword>
<dbReference type="InterPro" id="IPR045584">
    <property type="entry name" value="Pilin-like"/>
</dbReference>
<dbReference type="SUPFAM" id="SSF54523">
    <property type="entry name" value="Pili subunits"/>
    <property type="match status" value="1"/>
</dbReference>
<dbReference type="Pfam" id="PF07963">
    <property type="entry name" value="N_methyl"/>
    <property type="match status" value="1"/>
</dbReference>
<gene>
    <name evidence="7" type="ORF">QI031_26150</name>
</gene>
<evidence type="ECO:0000256" key="1">
    <source>
        <dbReference type="ARBA" id="ARBA00004167"/>
    </source>
</evidence>
<dbReference type="EMBL" id="CP124543">
    <property type="protein sequence ID" value="WGV25195.1"/>
    <property type="molecule type" value="Genomic_DNA"/>
</dbReference>
<evidence type="ECO:0000256" key="3">
    <source>
        <dbReference type="ARBA" id="ARBA00022692"/>
    </source>
</evidence>
<dbReference type="InterPro" id="IPR031975">
    <property type="entry name" value="Pilin_GH"/>
</dbReference>
<proteinExistence type="predicted"/>
<feature type="transmembrane region" description="Helical" evidence="6">
    <location>
        <begin position="27"/>
        <end position="49"/>
    </location>
</feature>
<evidence type="ECO:0000256" key="6">
    <source>
        <dbReference type="SAM" id="Phobius"/>
    </source>
</evidence>
<dbReference type="Pfam" id="PF16734">
    <property type="entry name" value="Pilin_GH"/>
    <property type="match status" value="1"/>
</dbReference>
<organism evidence="7 8">
    <name type="scientific">Halotia branconii CENA392</name>
    <dbReference type="NCBI Taxonomy" id="1539056"/>
    <lineage>
        <taxon>Bacteria</taxon>
        <taxon>Bacillati</taxon>
        <taxon>Cyanobacteriota</taxon>
        <taxon>Cyanophyceae</taxon>
        <taxon>Nostocales</taxon>
        <taxon>Nodulariaceae</taxon>
        <taxon>Halotia</taxon>
    </lineage>
</organism>
<comment type="subcellular location">
    <subcellularLocation>
        <location evidence="1">Membrane</location>
        <topology evidence="1">Single-pass membrane protein</topology>
    </subcellularLocation>
</comment>
<accession>A0AAJ6NR61</accession>
<evidence type="ECO:0000313" key="7">
    <source>
        <dbReference type="EMBL" id="WGV25195.1"/>
    </source>
</evidence>
<dbReference type="PANTHER" id="PTHR30093">
    <property type="entry name" value="GENERAL SECRETION PATHWAY PROTEIN G"/>
    <property type="match status" value="1"/>
</dbReference>
<evidence type="ECO:0000256" key="2">
    <source>
        <dbReference type="ARBA" id="ARBA00022481"/>
    </source>
</evidence>
<dbReference type="InterPro" id="IPR012902">
    <property type="entry name" value="N_methyl_site"/>
</dbReference>
<reference evidence="7 8" key="1">
    <citation type="journal article" date="2023" name="Limnol Oceanogr Lett">
        <title>Environmental adaptations by the intertidal Antarctic cyanobacterium Halotia branconii CENA392 as revealed using long-read genome sequencing.</title>
        <authorList>
            <person name="Dextro R.B."/>
            <person name="Delbaje E."/>
            <person name="Freitas P.N.N."/>
            <person name="Geraldes V."/>
            <person name="Pinto E."/>
            <person name="Long P.F."/>
            <person name="Fiore M.F."/>
        </authorList>
    </citation>
    <scope>NUCLEOTIDE SEQUENCE [LARGE SCALE GENOMIC DNA]</scope>
    <source>
        <strain evidence="7 8">CENA392</strain>
    </source>
</reference>
<dbReference type="GO" id="GO:0016020">
    <property type="term" value="C:membrane"/>
    <property type="evidence" value="ECO:0007669"/>
    <property type="project" value="UniProtKB-SubCell"/>
</dbReference>
<dbReference type="Gene3D" id="3.30.700.10">
    <property type="entry name" value="Glycoprotein, Type 4 Pilin"/>
    <property type="match status" value="1"/>
</dbReference>